<gene>
    <name evidence="15" type="ORF">mRhiFer1_019038</name>
</gene>
<dbReference type="FunFam" id="3.30.160.60:FF:001370">
    <property type="entry name" value="Zinc finger protein"/>
    <property type="match status" value="1"/>
</dbReference>
<dbReference type="PROSITE" id="PS50157">
    <property type="entry name" value="ZINC_FINGER_C2H2_2"/>
    <property type="match status" value="4"/>
</dbReference>
<keyword evidence="8" id="KW-0805">Transcription regulation</keyword>
<evidence type="ECO:0000256" key="6">
    <source>
        <dbReference type="ARBA" id="ARBA00022771"/>
    </source>
</evidence>
<comment type="subcellular location">
    <subcellularLocation>
        <location evidence="2">Nucleus</location>
    </subcellularLocation>
</comment>
<keyword evidence="11" id="KW-0539">Nucleus</keyword>
<dbReference type="EMBL" id="JACAGC010000021">
    <property type="protein sequence ID" value="KAF6294088.1"/>
    <property type="molecule type" value="Genomic_DNA"/>
</dbReference>
<reference evidence="15 16" key="1">
    <citation type="journal article" date="2020" name="Nature">
        <title>Six reference-quality genomes reveal evolution of bat adaptations.</title>
        <authorList>
            <person name="Jebb D."/>
            <person name="Huang Z."/>
            <person name="Pippel M."/>
            <person name="Hughes G.M."/>
            <person name="Lavrichenko K."/>
            <person name="Devanna P."/>
            <person name="Winkler S."/>
            <person name="Jermiin L.S."/>
            <person name="Skirmuntt E.C."/>
            <person name="Katzourakis A."/>
            <person name="Burkitt-Gray L."/>
            <person name="Ray D.A."/>
            <person name="Sullivan K.A.M."/>
            <person name="Roscito J.G."/>
            <person name="Kirilenko B.M."/>
            <person name="Davalos L.M."/>
            <person name="Corthals A.P."/>
            <person name="Power M.L."/>
            <person name="Jones G."/>
            <person name="Ransome R.D."/>
            <person name="Dechmann D.K.N."/>
            <person name="Locatelli A.G."/>
            <person name="Puechmaille S.J."/>
            <person name="Fedrigo O."/>
            <person name="Jarvis E.D."/>
            <person name="Hiller M."/>
            <person name="Vernes S.C."/>
            <person name="Myers E.W."/>
            <person name="Teeling E.C."/>
        </authorList>
    </citation>
    <scope>NUCLEOTIDE SEQUENCE [LARGE SCALE GENOMIC DNA]</scope>
    <source>
        <strain evidence="15">MRhiFer1</strain>
        <tissue evidence="15">Lung</tissue>
    </source>
</reference>
<comment type="function">
    <text evidence="1">May be involved in transcriptional regulation.</text>
</comment>
<feature type="domain" description="C2H2-type" evidence="14">
    <location>
        <begin position="204"/>
        <end position="231"/>
    </location>
</feature>
<evidence type="ECO:0000256" key="5">
    <source>
        <dbReference type="ARBA" id="ARBA00022737"/>
    </source>
</evidence>
<keyword evidence="10" id="KW-0804">Transcription</keyword>
<organism evidence="15 16">
    <name type="scientific">Rhinolophus ferrumequinum</name>
    <name type="common">Greater horseshoe bat</name>
    <dbReference type="NCBI Taxonomy" id="59479"/>
    <lineage>
        <taxon>Eukaryota</taxon>
        <taxon>Metazoa</taxon>
        <taxon>Chordata</taxon>
        <taxon>Craniata</taxon>
        <taxon>Vertebrata</taxon>
        <taxon>Euteleostomi</taxon>
        <taxon>Mammalia</taxon>
        <taxon>Eutheria</taxon>
        <taxon>Laurasiatheria</taxon>
        <taxon>Chiroptera</taxon>
        <taxon>Yinpterochiroptera</taxon>
        <taxon>Rhinolophoidea</taxon>
        <taxon>Rhinolophidae</taxon>
        <taxon>Rhinolophinae</taxon>
        <taxon>Rhinolophus</taxon>
    </lineage>
</organism>
<keyword evidence="7" id="KW-0862">Zinc</keyword>
<evidence type="ECO:0000256" key="8">
    <source>
        <dbReference type="ARBA" id="ARBA00023015"/>
    </source>
</evidence>
<evidence type="ECO:0000256" key="2">
    <source>
        <dbReference type="ARBA" id="ARBA00004123"/>
    </source>
</evidence>
<evidence type="ECO:0000256" key="4">
    <source>
        <dbReference type="ARBA" id="ARBA00022723"/>
    </source>
</evidence>
<evidence type="ECO:0000256" key="11">
    <source>
        <dbReference type="ARBA" id="ARBA00023242"/>
    </source>
</evidence>
<name>A0A7J7T070_RHIFE</name>
<evidence type="ECO:0000313" key="15">
    <source>
        <dbReference type="EMBL" id="KAF6294088.1"/>
    </source>
</evidence>
<accession>A0A7J7T070</accession>
<keyword evidence="9" id="KW-0238">DNA-binding</keyword>
<dbReference type="FunFam" id="3.30.160.60:FF:000737">
    <property type="entry name" value="Zinc finger protein 565"/>
    <property type="match status" value="1"/>
</dbReference>
<proteinExistence type="inferred from homology"/>
<dbReference type="PANTHER" id="PTHR14003">
    <property type="entry name" value="TRANSCRIPTIONAL REPRESSOR PROTEIN YY"/>
    <property type="match status" value="1"/>
</dbReference>
<evidence type="ECO:0000256" key="3">
    <source>
        <dbReference type="ARBA" id="ARBA00006991"/>
    </source>
</evidence>
<dbReference type="GO" id="GO:0031519">
    <property type="term" value="C:PcG protein complex"/>
    <property type="evidence" value="ECO:0007669"/>
    <property type="project" value="TreeGrafter"/>
</dbReference>
<dbReference type="Proteomes" id="UP000585614">
    <property type="component" value="Unassembled WGS sequence"/>
</dbReference>
<comment type="caution">
    <text evidence="15">The sequence shown here is derived from an EMBL/GenBank/DDBJ whole genome shotgun (WGS) entry which is preliminary data.</text>
</comment>
<keyword evidence="6 12" id="KW-0863">Zinc-finger</keyword>
<comment type="similarity">
    <text evidence="3">Belongs to the krueppel C2H2-type zinc-finger protein family.</text>
</comment>
<sequence length="241" mass="27133">MPHQGADFRPACVGAVPEHSSWGPANVGADAPSRDRRGGGDCVGGSRGRTGWTSRAVFVTGEKTRTTNEEVSQKEDMPTDMEFIGKVNDRLKDILQHPESKDATENEGRLEWQQRERRHYKCDDCGKSFTQRSALSKHRRTHTGEKPYACDQCGKAFSQRSHLIGHHRVHTGVKPYKCKECGRDFSGRSGLTQHQRIHTGEKPYECEECGRPFRVSSALIRHQRIHTAQKLYEHGGNTDVP</sequence>
<dbReference type="Pfam" id="PF00096">
    <property type="entry name" value="zf-C2H2"/>
    <property type="match status" value="4"/>
</dbReference>
<evidence type="ECO:0000256" key="12">
    <source>
        <dbReference type="PROSITE-ProRule" id="PRU00042"/>
    </source>
</evidence>
<evidence type="ECO:0000256" key="10">
    <source>
        <dbReference type="ARBA" id="ARBA00023163"/>
    </source>
</evidence>
<dbReference type="GO" id="GO:0005667">
    <property type="term" value="C:transcription regulator complex"/>
    <property type="evidence" value="ECO:0007669"/>
    <property type="project" value="TreeGrafter"/>
</dbReference>
<evidence type="ECO:0000256" key="7">
    <source>
        <dbReference type="ARBA" id="ARBA00022833"/>
    </source>
</evidence>
<feature type="domain" description="C2H2-type" evidence="14">
    <location>
        <begin position="176"/>
        <end position="203"/>
    </location>
</feature>
<dbReference type="SMART" id="SM00355">
    <property type="entry name" value="ZnF_C2H2"/>
    <property type="match status" value="4"/>
</dbReference>
<dbReference type="GO" id="GO:0000978">
    <property type="term" value="F:RNA polymerase II cis-regulatory region sequence-specific DNA binding"/>
    <property type="evidence" value="ECO:0007669"/>
    <property type="project" value="TreeGrafter"/>
</dbReference>
<dbReference type="FunFam" id="3.30.160.60:FF:002343">
    <property type="entry name" value="Zinc finger protein 33A"/>
    <property type="match status" value="1"/>
</dbReference>
<dbReference type="InterPro" id="IPR036236">
    <property type="entry name" value="Znf_C2H2_sf"/>
</dbReference>
<dbReference type="PROSITE" id="PS00028">
    <property type="entry name" value="ZINC_FINGER_C2H2_1"/>
    <property type="match status" value="4"/>
</dbReference>
<dbReference type="InterPro" id="IPR013087">
    <property type="entry name" value="Znf_C2H2_type"/>
</dbReference>
<evidence type="ECO:0000256" key="1">
    <source>
        <dbReference type="ARBA" id="ARBA00003767"/>
    </source>
</evidence>
<evidence type="ECO:0000256" key="13">
    <source>
        <dbReference type="SAM" id="MobiDB-lite"/>
    </source>
</evidence>
<dbReference type="Gene3D" id="3.30.160.60">
    <property type="entry name" value="Classic Zinc Finger"/>
    <property type="match status" value="4"/>
</dbReference>
<dbReference type="FunFam" id="3.30.160.60:FF:000987">
    <property type="entry name" value="Zinc finger protein 275"/>
    <property type="match status" value="1"/>
</dbReference>
<keyword evidence="5" id="KW-0677">Repeat</keyword>
<feature type="region of interest" description="Disordered" evidence="13">
    <location>
        <begin position="16"/>
        <end position="49"/>
    </location>
</feature>
<dbReference type="SUPFAM" id="SSF57667">
    <property type="entry name" value="beta-beta-alpha zinc fingers"/>
    <property type="match status" value="2"/>
</dbReference>
<dbReference type="GO" id="GO:0008270">
    <property type="term" value="F:zinc ion binding"/>
    <property type="evidence" value="ECO:0007669"/>
    <property type="project" value="UniProtKB-KW"/>
</dbReference>
<evidence type="ECO:0000256" key="9">
    <source>
        <dbReference type="ARBA" id="ARBA00023125"/>
    </source>
</evidence>
<dbReference type="GO" id="GO:0000785">
    <property type="term" value="C:chromatin"/>
    <property type="evidence" value="ECO:0007669"/>
    <property type="project" value="TreeGrafter"/>
</dbReference>
<dbReference type="AlphaFoldDB" id="A0A7J7T070"/>
<protein>
    <submittedName>
        <fullName evidence="15">Zinc finger and SCAN domain containing 16</fullName>
    </submittedName>
</protein>
<evidence type="ECO:0000313" key="16">
    <source>
        <dbReference type="Proteomes" id="UP000585614"/>
    </source>
</evidence>
<feature type="domain" description="C2H2-type" evidence="14">
    <location>
        <begin position="120"/>
        <end position="147"/>
    </location>
</feature>
<feature type="domain" description="C2H2-type" evidence="14">
    <location>
        <begin position="148"/>
        <end position="175"/>
    </location>
</feature>
<dbReference type="GO" id="GO:0000981">
    <property type="term" value="F:DNA-binding transcription factor activity, RNA polymerase II-specific"/>
    <property type="evidence" value="ECO:0007669"/>
    <property type="project" value="TreeGrafter"/>
</dbReference>
<keyword evidence="4" id="KW-0479">Metal-binding</keyword>
<evidence type="ECO:0000259" key="14">
    <source>
        <dbReference type="PROSITE" id="PS50157"/>
    </source>
</evidence>
<dbReference type="PANTHER" id="PTHR14003:SF23">
    <property type="entry name" value="ZINC FINGER PROTEIN 143"/>
    <property type="match status" value="1"/>
</dbReference>